<proteinExistence type="inferred from homology"/>
<protein>
    <submittedName>
        <fullName evidence="7">Flagellar hook-associated protein 3</fullName>
    </submittedName>
</protein>
<accession>A0A3E0WTK2</accession>
<comment type="caution">
    <text evidence="7">The sequence shown here is derived from an EMBL/GenBank/DDBJ whole genome shotgun (WGS) entry which is preliminary data.</text>
</comment>
<keyword evidence="7" id="KW-0969">Cilium</keyword>
<dbReference type="PANTHER" id="PTHR42792:SF1">
    <property type="entry name" value="FLAGELLAR HOOK-ASSOCIATED PROTEIN 3"/>
    <property type="match status" value="1"/>
</dbReference>
<keyword evidence="4" id="KW-0964">Secreted</keyword>
<dbReference type="SUPFAM" id="SSF64518">
    <property type="entry name" value="Phase 1 flagellin"/>
    <property type="match status" value="1"/>
</dbReference>
<dbReference type="InterPro" id="IPR001492">
    <property type="entry name" value="Flagellin"/>
</dbReference>
<evidence type="ECO:0000256" key="3">
    <source>
        <dbReference type="ARBA" id="ARBA00005709"/>
    </source>
</evidence>
<feature type="domain" description="Flagellin N-terminal" evidence="6">
    <location>
        <begin position="3"/>
        <end position="140"/>
    </location>
</feature>
<evidence type="ECO:0000256" key="1">
    <source>
        <dbReference type="ARBA" id="ARBA00004365"/>
    </source>
</evidence>
<dbReference type="OrthoDB" id="9768249at2"/>
<dbReference type="Pfam" id="PF00669">
    <property type="entry name" value="Flagellin_N"/>
    <property type="match status" value="1"/>
</dbReference>
<evidence type="ECO:0000256" key="5">
    <source>
        <dbReference type="ARBA" id="ARBA00023143"/>
    </source>
</evidence>
<keyword evidence="5" id="KW-0975">Bacterial flagellum</keyword>
<dbReference type="PANTHER" id="PTHR42792">
    <property type="entry name" value="FLAGELLIN"/>
    <property type="match status" value="1"/>
</dbReference>
<keyword evidence="7" id="KW-0282">Flagellum</keyword>
<name>A0A3E0WTK2_9GAMM</name>
<comment type="similarity">
    <text evidence="3">Belongs to the bacterial flagellin family.</text>
</comment>
<dbReference type="Gene3D" id="1.20.1330.10">
    <property type="entry name" value="f41 fragment of flagellin, N-terminal domain"/>
    <property type="match status" value="1"/>
</dbReference>
<dbReference type="InterPro" id="IPR001029">
    <property type="entry name" value="Flagellin_N"/>
</dbReference>
<comment type="subcellular location">
    <subcellularLocation>
        <location evidence="1">Bacterial flagellum</location>
    </subcellularLocation>
    <subcellularLocation>
        <location evidence="2">Secreted</location>
    </subcellularLocation>
</comment>
<dbReference type="InterPro" id="IPR013384">
    <property type="entry name" value="Flagell_FlgL"/>
</dbReference>
<dbReference type="GO" id="GO:0005198">
    <property type="term" value="F:structural molecule activity"/>
    <property type="evidence" value="ECO:0007669"/>
    <property type="project" value="InterPro"/>
</dbReference>
<organism evidence="7 8">
    <name type="scientific">Alkalilimnicola ehrlichii</name>
    <dbReference type="NCBI Taxonomy" id="351052"/>
    <lineage>
        <taxon>Bacteria</taxon>
        <taxon>Pseudomonadati</taxon>
        <taxon>Pseudomonadota</taxon>
        <taxon>Gammaproteobacteria</taxon>
        <taxon>Chromatiales</taxon>
        <taxon>Ectothiorhodospiraceae</taxon>
        <taxon>Alkalilimnicola</taxon>
    </lineage>
</organism>
<evidence type="ECO:0000256" key="2">
    <source>
        <dbReference type="ARBA" id="ARBA00004613"/>
    </source>
</evidence>
<dbReference type="Proteomes" id="UP000256763">
    <property type="component" value="Unassembled WGS sequence"/>
</dbReference>
<evidence type="ECO:0000256" key="4">
    <source>
        <dbReference type="ARBA" id="ARBA00022525"/>
    </source>
</evidence>
<keyword evidence="8" id="KW-1185">Reference proteome</keyword>
<dbReference type="GO" id="GO:0009424">
    <property type="term" value="C:bacterial-type flagellum hook"/>
    <property type="evidence" value="ECO:0007669"/>
    <property type="project" value="InterPro"/>
</dbReference>
<dbReference type="GO" id="GO:0005576">
    <property type="term" value="C:extracellular region"/>
    <property type="evidence" value="ECO:0007669"/>
    <property type="project" value="UniProtKB-SubCell"/>
</dbReference>
<keyword evidence="7" id="KW-0966">Cell projection</keyword>
<dbReference type="EMBL" id="NFZW01000011">
    <property type="protein sequence ID" value="RFA35719.1"/>
    <property type="molecule type" value="Genomic_DNA"/>
</dbReference>
<gene>
    <name evidence="7" type="ORF">CAL65_12375</name>
</gene>
<reference evidence="8" key="1">
    <citation type="submission" date="2017-05" db="EMBL/GenBank/DDBJ databases">
        <authorList>
            <person name="Sharma S."/>
            <person name="Sidhu C."/>
            <person name="Pinnaka A.K."/>
        </authorList>
    </citation>
    <scope>NUCLEOTIDE SEQUENCE [LARGE SCALE GENOMIC DNA]</scope>
    <source>
        <strain evidence="8">AK93</strain>
    </source>
</reference>
<dbReference type="RefSeq" id="WP_116302484.1">
    <property type="nucleotide sequence ID" value="NZ_NFZV01000011.1"/>
</dbReference>
<dbReference type="NCBIfam" id="TIGR02550">
    <property type="entry name" value="flagell_flgL"/>
    <property type="match status" value="1"/>
</dbReference>
<evidence type="ECO:0000259" key="6">
    <source>
        <dbReference type="Pfam" id="PF00669"/>
    </source>
</evidence>
<dbReference type="GO" id="GO:0071973">
    <property type="term" value="P:bacterial-type flagellum-dependent cell motility"/>
    <property type="evidence" value="ECO:0007669"/>
    <property type="project" value="InterPro"/>
</dbReference>
<evidence type="ECO:0000313" key="8">
    <source>
        <dbReference type="Proteomes" id="UP000256763"/>
    </source>
</evidence>
<sequence length="308" mass="33895">MRISTGQFQAVSLQSMLERQAQLSKTQQQLATGRRVLTPADDPAAAARALDLTRSIDELEQYQKNADRALMRMNMEDTVLDQVGDIIIRLNTLAMQAKNDTNGPAERALIGEEVKELLQATVQLGNTMDGTGEYLFGGYKSQTPPFVFDGDGDVEYQGDEGERRFKVGPSREVTIANSGQRAFMDIPDGEGGTRSLFETMNNMLNALQPDDPAAIDIHEDLGQVMADFQRATEHVLENRARVGGRINVIESEMEGSSMALVELKAALSAAEDLDYAEAISRFTLELVGLEASQMSYMKIQGLSLFNYI</sequence>
<evidence type="ECO:0000313" key="7">
    <source>
        <dbReference type="EMBL" id="RFA35719.1"/>
    </source>
</evidence>
<dbReference type="AlphaFoldDB" id="A0A3E0WTK2"/>